<dbReference type="SUPFAM" id="SSF53335">
    <property type="entry name" value="S-adenosyl-L-methionine-dependent methyltransferases"/>
    <property type="match status" value="1"/>
</dbReference>
<dbReference type="GO" id="GO:0008168">
    <property type="term" value="F:methyltransferase activity"/>
    <property type="evidence" value="ECO:0007669"/>
    <property type="project" value="UniProtKB-KW"/>
</dbReference>
<evidence type="ECO:0000313" key="4">
    <source>
        <dbReference type="Proteomes" id="UP000664844"/>
    </source>
</evidence>
<feature type="region of interest" description="Disordered" evidence="1">
    <location>
        <begin position="1"/>
        <end position="21"/>
    </location>
</feature>
<evidence type="ECO:0000259" key="2">
    <source>
        <dbReference type="Pfam" id="PF08241"/>
    </source>
</evidence>
<keyword evidence="4" id="KW-1185">Reference proteome</keyword>
<sequence>MSKAPNSSPPDADFLGSDPWQSRLSPVASRFNQEYRGEPIELPPEVESMPIFHDRVSGALQASQVSPFWEIAKPKKNQRCLDIGCGVSFLVYPWRDWGAYFYGQEISTVARDALNSRGPQLNSKLFKGVCLGPAHRLSYGEDAFDLAIATGFSCYYPLAYWTDILAEVKRVLKPDGSFVFDVVNPEVPLAENWGILEMYLGTEVFLEPITAWEKLIKESGCKIVKRSPGKIFSMYKVKFE</sequence>
<dbReference type="EMBL" id="JAFLQW010000375">
    <property type="protein sequence ID" value="MBO0350219.1"/>
    <property type="molecule type" value="Genomic_DNA"/>
</dbReference>
<dbReference type="RefSeq" id="WP_207088706.1">
    <property type="nucleotide sequence ID" value="NZ_JAFLQW010000375.1"/>
</dbReference>
<dbReference type="CDD" id="cd02440">
    <property type="entry name" value="AdoMet_MTases"/>
    <property type="match status" value="1"/>
</dbReference>
<dbReference type="Proteomes" id="UP000664844">
    <property type="component" value="Unassembled WGS sequence"/>
</dbReference>
<reference evidence="3 4" key="1">
    <citation type="submission" date="2021-03" db="EMBL/GenBank/DDBJ databases">
        <title>Metabolic Capacity of the Antarctic Cyanobacterium Phormidium pseudopriestleyi that Sustains Oxygenic Photosynthesis in the Presence of Hydrogen Sulfide.</title>
        <authorList>
            <person name="Lumian J.E."/>
            <person name="Jungblut A.D."/>
            <person name="Dillon M.L."/>
            <person name="Hawes I."/>
            <person name="Doran P.T."/>
            <person name="Mackey T.J."/>
            <person name="Dick G.J."/>
            <person name="Grettenberger C.L."/>
            <person name="Sumner D.Y."/>
        </authorList>
    </citation>
    <scope>NUCLEOTIDE SEQUENCE [LARGE SCALE GENOMIC DNA]</scope>
    <source>
        <strain evidence="3 4">FRX01</strain>
    </source>
</reference>
<name>A0ABS3FSX2_9CYAN</name>
<dbReference type="Gene3D" id="3.40.50.150">
    <property type="entry name" value="Vaccinia Virus protein VP39"/>
    <property type="match status" value="1"/>
</dbReference>
<feature type="domain" description="Methyltransferase type 11" evidence="2">
    <location>
        <begin position="81"/>
        <end position="180"/>
    </location>
</feature>
<keyword evidence="3" id="KW-0489">Methyltransferase</keyword>
<dbReference type="Pfam" id="PF08241">
    <property type="entry name" value="Methyltransf_11"/>
    <property type="match status" value="1"/>
</dbReference>
<keyword evidence="3" id="KW-0808">Transferase</keyword>
<accession>A0ABS3FSX2</accession>
<protein>
    <submittedName>
        <fullName evidence="3">Class I SAM-dependent methyltransferase</fullName>
    </submittedName>
</protein>
<dbReference type="GO" id="GO:0032259">
    <property type="term" value="P:methylation"/>
    <property type="evidence" value="ECO:0007669"/>
    <property type="project" value="UniProtKB-KW"/>
</dbReference>
<evidence type="ECO:0000313" key="3">
    <source>
        <dbReference type="EMBL" id="MBO0350219.1"/>
    </source>
</evidence>
<gene>
    <name evidence="3" type="ORF">J0895_14080</name>
</gene>
<dbReference type="InterPro" id="IPR013216">
    <property type="entry name" value="Methyltransf_11"/>
</dbReference>
<dbReference type="InterPro" id="IPR029063">
    <property type="entry name" value="SAM-dependent_MTases_sf"/>
</dbReference>
<comment type="caution">
    <text evidence="3">The sequence shown here is derived from an EMBL/GenBank/DDBJ whole genome shotgun (WGS) entry which is preliminary data.</text>
</comment>
<proteinExistence type="predicted"/>
<evidence type="ECO:0000256" key="1">
    <source>
        <dbReference type="SAM" id="MobiDB-lite"/>
    </source>
</evidence>
<organism evidence="3 4">
    <name type="scientific">Phormidium pseudopriestleyi FRX01</name>
    <dbReference type="NCBI Taxonomy" id="1759528"/>
    <lineage>
        <taxon>Bacteria</taxon>
        <taxon>Bacillati</taxon>
        <taxon>Cyanobacteriota</taxon>
        <taxon>Cyanophyceae</taxon>
        <taxon>Oscillatoriophycideae</taxon>
        <taxon>Oscillatoriales</taxon>
        <taxon>Oscillatoriaceae</taxon>
        <taxon>Phormidium</taxon>
    </lineage>
</organism>